<dbReference type="RefSeq" id="WP_344142934.1">
    <property type="nucleotide sequence ID" value="NZ_BAAAQI010000006.1"/>
</dbReference>
<accession>A0ABV9SSM0</accession>
<dbReference type="EMBL" id="JBHSIY010000028">
    <property type="protein sequence ID" value="MFC4869277.1"/>
    <property type="molecule type" value="Genomic_DNA"/>
</dbReference>
<keyword evidence="2" id="KW-1185">Reference proteome</keyword>
<evidence type="ECO:0000313" key="2">
    <source>
        <dbReference type="Proteomes" id="UP001595858"/>
    </source>
</evidence>
<evidence type="ECO:0000313" key="1">
    <source>
        <dbReference type="EMBL" id="MFC4869277.1"/>
    </source>
</evidence>
<reference evidence="2" key="1">
    <citation type="journal article" date="2019" name="Int. J. Syst. Evol. Microbiol.">
        <title>The Global Catalogue of Microorganisms (GCM) 10K type strain sequencing project: providing services to taxonomists for standard genome sequencing and annotation.</title>
        <authorList>
            <consortium name="The Broad Institute Genomics Platform"/>
            <consortium name="The Broad Institute Genome Sequencing Center for Infectious Disease"/>
            <person name="Wu L."/>
            <person name="Ma J."/>
        </authorList>
    </citation>
    <scope>NUCLEOTIDE SEQUENCE [LARGE SCALE GENOMIC DNA]</scope>
    <source>
        <strain evidence="2">CGMCC 4.7304</strain>
    </source>
</reference>
<organism evidence="1 2">
    <name type="scientific">Streptomonospora arabica</name>
    <dbReference type="NCBI Taxonomy" id="412417"/>
    <lineage>
        <taxon>Bacteria</taxon>
        <taxon>Bacillati</taxon>
        <taxon>Actinomycetota</taxon>
        <taxon>Actinomycetes</taxon>
        <taxon>Streptosporangiales</taxon>
        <taxon>Nocardiopsidaceae</taxon>
        <taxon>Streptomonospora</taxon>
    </lineage>
</organism>
<comment type="caution">
    <text evidence="1">The sequence shown here is derived from an EMBL/GenBank/DDBJ whole genome shotgun (WGS) entry which is preliminary data.</text>
</comment>
<protein>
    <recommendedName>
        <fullName evidence="3">HPt domain-containing protein</fullName>
    </recommendedName>
</protein>
<sequence length="85" mass="9093">MSETRPDAAPASFSDAFDGMDSCIEHVLTLREQWADGDDVTAEIHDLLGQVGAFAGLLAAAHDAETEESALLAEATPEDFMEDPR</sequence>
<name>A0ABV9SSM0_9ACTN</name>
<gene>
    <name evidence="1" type="ORF">ACFPCZ_21805</name>
</gene>
<evidence type="ECO:0008006" key="3">
    <source>
        <dbReference type="Google" id="ProtNLM"/>
    </source>
</evidence>
<proteinExistence type="predicted"/>
<dbReference type="Proteomes" id="UP001595858">
    <property type="component" value="Unassembled WGS sequence"/>
</dbReference>